<feature type="domain" description="DUSP" evidence="10">
    <location>
        <begin position="211"/>
        <end position="337"/>
    </location>
</feature>
<keyword evidence="6" id="KW-0378">Hydrolase</keyword>
<keyword evidence="7" id="KW-0788">Thiol protease</keyword>
<accession>W3X2C7</accession>
<feature type="compositionally biased region" description="Polar residues" evidence="8">
    <location>
        <begin position="62"/>
        <end position="82"/>
    </location>
</feature>
<evidence type="ECO:0000256" key="4">
    <source>
        <dbReference type="ARBA" id="ARBA00022670"/>
    </source>
</evidence>
<dbReference type="HOGENOM" id="CLU_001060_9_1_1"/>
<feature type="region of interest" description="Disordered" evidence="8">
    <location>
        <begin position="986"/>
        <end position="1008"/>
    </location>
</feature>
<feature type="compositionally biased region" description="Pro residues" evidence="8">
    <location>
        <begin position="1574"/>
        <end position="1587"/>
    </location>
</feature>
<sequence>MKKDYSVLVLIHYNLAAWTGLGPPPFAVGESFTLVAKTSSSKKRKIRRSSREEAIDSPSPDTPLQSCETDDNPNFSFTSATFAPSPRGDSVPPASSLPPHLLPEYAQSVASSTAGDSPPALNSARGSSPLVIKPSYHRTIMGGAAEFPERASSPLKRRASSMEPETGEEGVSNEDVDMVTVPPAEPAAPAAAVAAEEETQAEGQKLSQPPQSIEAHIKSIRTFCEEFESRPLADGDQVYIVSRKWVESVIGDSKDSKKSAALDPTTITPVDNSDIIWEVIEDPTVGSSVDTLKKRFIRLKSDLGPEQYNIFPPTAWSLVMQWPGLAEGQFPILRHAHATSDNEFDQNVQLEMHPPVFTIYRLWSAHSPIAIKQIIKSSHPPPPRLARSRTFRWSTFLKQSKHLTDIELKSKVRVWRVPRKLPTSDSVAGSALTPPSSPQAEDSDSPQDSWPNMLIDVNTFNALEEPAEREKVDFRDVTVDENYNGHTDLARLALSTDQAIVLDEQITGTTFVSTFTISQASEKLPAPRANSASVVLNRTARSGRTSPVPSGPVTRGRTHKSGRTIGCTGLGNLGNTCYMNSALQCVRSVEELTKYFLSGEWENEVNRENVLAHNGDVAQAYALLLKEIYREPPPPSVTPRHFKSTLGRYAPAFSGYGQQDSQEFVGFLLDGLQEDLSRVKKKPYIEKPDSTDEMINDPKAIAKMAEQVWDITKRRDDSVIADLFTGLYKSTLVCPDPSCAKVSITFDPFNSLSLPLPIQSKWSHTVKFFPLNDRPIDIRVELDKSSSIKQLKDFISTRTGVPAERLHGAEQWKNKFYKQYPNGACASDEITTNDEAWIYELEAAPTNWNSAESRKLENGKARRSLLEEAEEPSDEVYEAMIVPVMHRIIADKQYGAQRPLCLVPHFIVVNPEESRSEDAIRRKILQKVATLTKHHFFARDETNSPESAEFVNSGSDLSSNEGKIVAQSVQGEDDMVDITMRDAGDAKVAQDGEPKQSTKIPHFNQTPPSWMDAKEFLPGELQNMFELSYVTETGSLLATGNNSVNESSDYPRLSSRIPDSPGSDDGGDSGTNGTISNDEESQDESSQQSADVPPTRMAEESEEEDPVPIVKIPHRPKSSKTNQRLPGGAKKMKPKKYGKKGSKRAQRQAAQLARKQQAQQEREEANFHVETVDSGADGGPLIRLREAIVVDWNEGAYNALFDEKLWMSCETLPDPELDKAQQSRARRRKNGITLEDCLDEFEREEVLSEHDTWYCPRCKQHQRASKKFDLWKTPDILVVHLKRFSSSGYRREKLDVLVDFPIEGLDLTRRVSEPESGKTEIYDLIGVDCHWGGLGGGHYTAHAKNFVDGQWYSYNDSSVSRANTDKIVDVTAYLLFYRRRSDTPLGGPRFKEIIDDMEKSESEDDAADSGEGRRLDEGSSPTGSSSAFQEQGLGATRQHKQDDHGGRTHGSAAFETKSDDGTMQLTDASFDDGNQPLRRSIEDDEGIGMTENPKHTSANAYQQTWDFALLTSNNLANGDTGPASPVGSGAATDEAQHDSSGDSVFSRAGDLDHDTDMENVPGASHIELATAADPDPPAYSQEPPPPDYRAEISREDMSQFWNARHDIHEVVAKGDDQGSEEAVEIRVEEEEDKDKQD</sequence>
<feature type="compositionally biased region" description="Low complexity" evidence="8">
    <location>
        <begin position="1147"/>
        <end position="1159"/>
    </location>
</feature>
<feature type="compositionally biased region" description="Acidic residues" evidence="8">
    <location>
        <begin position="1617"/>
        <end position="1637"/>
    </location>
</feature>
<evidence type="ECO:0000259" key="10">
    <source>
        <dbReference type="PROSITE" id="PS51283"/>
    </source>
</evidence>
<feature type="region of interest" description="Disordered" evidence="8">
    <location>
        <begin position="38"/>
        <end position="128"/>
    </location>
</feature>
<dbReference type="GO" id="GO:0006508">
    <property type="term" value="P:proteolysis"/>
    <property type="evidence" value="ECO:0007669"/>
    <property type="project" value="UniProtKB-KW"/>
</dbReference>
<keyword evidence="5" id="KW-0833">Ubl conjugation pathway</keyword>
<feature type="compositionally biased region" description="Basic and acidic residues" evidence="8">
    <location>
        <begin position="1389"/>
        <end position="1400"/>
    </location>
</feature>
<dbReference type="SUPFAM" id="SSF54001">
    <property type="entry name" value="Cysteine proteinases"/>
    <property type="match status" value="1"/>
</dbReference>
<reference evidence="12" key="1">
    <citation type="journal article" date="2015" name="BMC Genomics">
        <title>Genomic and transcriptomic analysis of the endophytic fungus Pestalotiopsis fici reveals its lifestyle and high potential for synthesis of natural products.</title>
        <authorList>
            <person name="Wang X."/>
            <person name="Zhang X."/>
            <person name="Liu L."/>
            <person name="Xiang M."/>
            <person name="Wang W."/>
            <person name="Sun X."/>
            <person name="Che Y."/>
            <person name="Guo L."/>
            <person name="Liu G."/>
            <person name="Guo L."/>
            <person name="Wang C."/>
            <person name="Yin W.B."/>
            <person name="Stadler M."/>
            <person name="Zhang X."/>
            <person name="Liu X."/>
        </authorList>
    </citation>
    <scope>NUCLEOTIDE SEQUENCE [LARGE SCALE GENOMIC DNA]</scope>
    <source>
        <strain evidence="12">W106-1 / CGMCC3.15140</strain>
    </source>
</reference>
<dbReference type="GeneID" id="19272721"/>
<dbReference type="InterPro" id="IPR035927">
    <property type="entry name" value="DUSP-like_sf"/>
</dbReference>
<dbReference type="EC" id="3.4.19.12" evidence="3"/>
<evidence type="ECO:0000256" key="5">
    <source>
        <dbReference type="ARBA" id="ARBA00022786"/>
    </source>
</evidence>
<dbReference type="OrthoDB" id="952271at2759"/>
<feature type="region of interest" description="Disordered" evidence="8">
    <location>
        <begin position="539"/>
        <end position="561"/>
    </location>
</feature>
<dbReference type="PROSITE" id="PS51283">
    <property type="entry name" value="DUSP"/>
    <property type="match status" value="1"/>
</dbReference>
<dbReference type="PROSITE" id="PS00972">
    <property type="entry name" value="USP_1"/>
    <property type="match status" value="1"/>
</dbReference>
<organism evidence="11 12">
    <name type="scientific">Pestalotiopsis fici (strain W106-1 / CGMCC3.15140)</name>
    <dbReference type="NCBI Taxonomy" id="1229662"/>
    <lineage>
        <taxon>Eukaryota</taxon>
        <taxon>Fungi</taxon>
        <taxon>Dikarya</taxon>
        <taxon>Ascomycota</taxon>
        <taxon>Pezizomycotina</taxon>
        <taxon>Sordariomycetes</taxon>
        <taxon>Xylariomycetidae</taxon>
        <taxon>Amphisphaeriales</taxon>
        <taxon>Sporocadaceae</taxon>
        <taxon>Pestalotiopsis</taxon>
    </lineage>
</organism>
<dbReference type="Pfam" id="PF00443">
    <property type="entry name" value="UCH"/>
    <property type="match status" value="1"/>
</dbReference>
<dbReference type="CDD" id="cd02674">
    <property type="entry name" value="Peptidase_C19R"/>
    <property type="match status" value="1"/>
</dbReference>
<comment type="similarity">
    <text evidence="2">Belongs to the peptidase C19 family.</text>
</comment>
<feature type="compositionally biased region" description="Basic and acidic residues" evidence="8">
    <location>
        <begin position="986"/>
        <end position="996"/>
    </location>
</feature>
<evidence type="ECO:0000313" key="12">
    <source>
        <dbReference type="Proteomes" id="UP000030651"/>
    </source>
</evidence>
<dbReference type="OMA" id="KPRGCTG"/>
<dbReference type="PANTHER" id="PTHR21646">
    <property type="entry name" value="UBIQUITIN CARBOXYL-TERMINAL HYDROLASE"/>
    <property type="match status" value="1"/>
</dbReference>
<name>W3X2C7_PESFW</name>
<feature type="domain" description="USP" evidence="9">
    <location>
        <begin position="568"/>
        <end position="1380"/>
    </location>
</feature>
<dbReference type="FunCoup" id="W3X2C7">
    <property type="interactions" value="842"/>
</dbReference>
<dbReference type="RefSeq" id="XP_007834480.1">
    <property type="nucleotide sequence ID" value="XM_007836289.1"/>
</dbReference>
<comment type="catalytic activity">
    <reaction evidence="1">
        <text>Thiol-dependent hydrolysis of ester, thioester, amide, peptide and isopeptide bonds formed by the C-terminal Gly of ubiquitin (a 76-residue protein attached to proteins as an intracellular targeting signal).</text>
        <dbReference type="EC" id="3.4.19.12"/>
    </reaction>
</comment>
<evidence type="ECO:0000256" key="6">
    <source>
        <dbReference type="ARBA" id="ARBA00022801"/>
    </source>
</evidence>
<dbReference type="InterPro" id="IPR006615">
    <property type="entry name" value="Pept_C19_DUSP"/>
</dbReference>
<feature type="compositionally biased region" description="Acidic residues" evidence="8">
    <location>
        <begin position="165"/>
        <end position="174"/>
    </location>
</feature>
<feature type="region of interest" description="Disordered" evidence="8">
    <location>
        <begin position="143"/>
        <end position="174"/>
    </location>
</feature>
<feature type="region of interest" description="Disordered" evidence="8">
    <location>
        <begin position="1513"/>
        <end position="1637"/>
    </location>
</feature>
<dbReference type="Gene3D" id="3.90.70.10">
    <property type="entry name" value="Cysteine proteinases"/>
    <property type="match status" value="2"/>
</dbReference>
<feature type="region of interest" description="Disordered" evidence="8">
    <location>
        <begin position="186"/>
        <end position="211"/>
    </location>
</feature>
<feature type="region of interest" description="Disordered" evidence="8">
    <location>
        <begin position="1387"/>
        <end position="1494"/>
    </location>
</feature>
<dbReference type="EMBL" id="KI912113">
    <property type="protein sequence ID" value="ETS80179.1"/>
    <property type="molecule type" value="Genomic_DNA"/>
</dbReference>
<evidence type="ECO:0000313" key="11">
    <source>
        <dbReference type="EMBL" id="ETS80179.1"/>
    </source>
</evidence>
<feature type="compositionally biased region" description="Basic residues" evidence="8">
    <location>
        <begin position="1130"/>
        <end position="1146"/>
    </location>
</feature>
<dbReference type="KEGG" id="pfy:PFICI_07708"/>
<dbReference type="InParanoid" id="W3X2C7"/>
<dbReference type="InterPro" id="IPR028889">
    <property type="entry name" value="USP"/>
</dbReference>
<dbReference type="Gene3D" id="3.30.2230.10">
    <property type="entry name" value="DUSP-like"/>
    <property type="match status" value="1"/>
</dbReference>
<feature type="compositionally biased region" description="Low complexity" evidence="8">
    <location>
        <begin position="90"/>
        <end position="103"/>
    </location>
</feature>
<dbReference type="STRING" id="1229662.W3X2C7"/>
<dbReference type="GO" id="GO:0016579">
    <property type="term" value="P:protein deubiquitination"/>
    <property type="evidence" value="ECO:0007669"/>
    <property type="project" value="InterPro"/>
</dbReference>
<evidence type="ECO:0000256" key="8">
    <source>
        <dbReference type="SAM" id="MobiDB-lite"/>
    </source>
</evidence>
<feature type="compositionally biased region" description="Polar residues" evidence="8">
    <location>
        <begin position="1419"/>
        <end position="1429"/>
    </location>
</feature>
<evidence type="ECO:0000256" key="1">
    <source>
        <dbReference type="ARBA" id="ARBA00000707"/>
    </source>
</evidence>
<feature type="region of interest" description="Disordered" evidence="8">
    <location>
        <begin position="423"/>
        <end position="451"/>
    </location>
</feature>
<dbReference type="InterPro" id="IPR050185">
    <property type="entry name" value="Ub_carboxyl-term_hydrolase"/>
</dbReference>
<protein>
    <recommendedName>
        <fullName evidence="3">ubiquitinyl hydrolase 1</fullName>
        <ecNumber evidence="3">3.4.19.12</ecNumber>
    </recommendedName>
</protein>
<dbReference type="PROSITE" id="PS00973">
    <property type="entry name" value="USP_2"/>
    <property type="match status" value="1"/>
</dbReference>
<dbReference type="InterPro" id="IPR018200">
    <property type="entry name" value="USP_CS"/>
</dbReference>
<feature type="compositionally biased region" description="Polar residues" evidence="8">
    <location>
        <begin position="201"/>
        <end position="211"/>
    </location>
</feature>
<feature type="compositionally biased region" description="Polar residues" evidence="8">
    <location>
        <begin position="539"/>
        <end position="548"/>
    </location>
</feature>
<evidence type="ECO:0000256" key="3">
    <source>
        <dbReference type="ARBA" id="ARBA00012759"/>
    </source>
</evidence>
<evidence type="ECO:0000259" key="9">
    <source>
        <dbReference type="PROSITE" id="PS50235"/>
    </source>
</evidence>
<dbReference type="SUPFAM" id="SSF143791">
    <property type="entry name" value="DUSP-like"/>
    <property type="match status" value="1"/>
</dbReference>
<evidence type="ECO:0000256" key="7">
    <source>
        <dbReference type="ARBA" id="ARBA00022807"/>
    </source>
</evidence>
<dbReference type="PROSITE" id="PS50235">
    <property type="entry name" value="USP_3"/>
    <property type="match status" value="1"/>
</dbReference>
<proteinExistence type="inferred from homology"/>
<keyword evidence="4" id="KW-0645">Protease</keyword>
<dbReference type="eggNOG" id="KOG1870">
    <property type="taxonomic scope" value="Eukaryota"/>
</dbReference>
<dbReference type="InterPro" id="IPR038765">
    <property type="entry name" value="Papain-like_cys_pep_sf"/>
</dbReference>
<gene>
    <name evidence="11" type="ORF">PFICI_07708</name>
</gene>
<dbReference type="InterPro" id="IPR001394">
    <property type="entry name" value="Peptidase_C19_UCH"/>
</dbReference>
<feature type="compositionally biased region" description="Basic and acidic residues" evidence="8">
    <location>
        <begin position="1588"/>
        <end position="1616"/>
    </location>
</feature>
<feature type="region of interest" description="Disordered" evidence="8">
    <location>
        <begin position="1040"/>
        <end position="1165"/>
    </location>
</feature>
<dbReference type="Proteomes" id="UP000030651">
    <property type="component" value="Unassembled WGS sequence"/>
</dbReference>
<feature type="compositionally biased region" description="Polar residues" evidence="8">
    <location>
        <begin position="997"/>
        <end position="1008"/>
    </location>
</feature>
<evidence type="ECO:0000256" key="2">
    <source>
        <dbReference type="ARBA" id="ARBA00009085"/>
    </source>
</evidence>
<dbReference type="GO" id="GO:0004843">
    <property type="term" value="F:cysteine-type deubiquitinase activity"/>
    <property type="evidence" value="ECO:0007669"/>
    <property type="project" value="UniProtKB-EC"/>
</dbReference>
<keyword evidence="12" id="KW-1185">Reference proteome</keyword>
<dbReference type="PANTHER" id="PTHR21646:SF24">
    <property type="entry name" value="UBIQUITIN CARBOXYL-TERMINAL HYDROLASE"/>
    <property type="match status" value="1"/>
</dbReference>